<dbReference type="EMBL" id="PJND01000009">
    <property type="protein sequence ID" value="PKW20538.1"/>
    <property type="molecule type" value="Genomic_DNA"/>
</dbReference>
<dbReference type="EMBL" id="RCCB01000013">
    <property type="protein sequence ID" value="RLJ23981.1"/>
    <property type="molecule type" value="Genomic_DNA"/>
</dbReference>
<dbReference type="AlphaFoldDB" id="A0A497TXP9"/>
<comment type="caution">
    <text evidence="2">The sequence shown here is derived from an EMBL/GenBank/DDBJ whole genome shotgun (WGS) entry which is preliminary data.</text>
</comment>
<evidence type="ECO:0000313" key="4">
    <source>
        <dbReference type="Proteomes" id="UP000275027"/>
    </source>
</evidence>
<sequence>MKNAESNKDKPLEIRKITVCRKVFSFHNYHPIITICGKLLKKSGFRAGDKLALKVYEKKIIVEIEMPREEFYKENLWNIKD</sequence>
<evidence type="ECO:0000313" key="1">
    <source>
        <dbReference type="EMBL" id="PKW20538.1"/>
    </source>
</evidence>
<accession>A0A497TXP9</accession>
<gene>
    <name evidence="1" type="ORF">B0G92_2688</name>
    <name evidence="2" type="ORF">CLV50_2698</name>
</gene>
<proteinExistence type="predicted"/>
<reference evidence="2 4" key="2">
    <citation type="submission" date="2018-10" db="EMBL/GenBank/DDBJ databases">
        <title>Genomic Encyclopedia of Archaeal and Bacterial Type Strains, Phase II (KMG-II): from individual species to whole genera.</title>
        <authorList>
            <person name="Goeker M."/>
        </authorList>
    </citation>
    <scope>NUCLEOTIDE SEQUENCE [LARGE SCALE GENOMIC DNA]</scope>
    <source>
        <strain evidence="2 4">DSM 21886</strain>
    </source>
</reference>
<name>A0A497TXP9_9FLAO</name>
<evidence type="ECO:0008006" key="5">
    <source>
        <dbReference type="Google" id="ProtNLM"/>
    </source>
</evidence>
<reference evidence="1 3" key="1">
    <citation type="submission" date="2017-12" db="EMBL/GenBank/DDBJ databases">
        <title>Genomic Encyclopedia of Type Strains, Phase III (KMG-III): the genomes of soil and plant-associated and newly described type strains.</title>
        <authorList>
            <person name="Whitman W."/>
        </authorList>
    </citation>
    <scope>NUCLEOTIDE SEQUENCE [LARGE SCALE GENOMIC DNA]</scope>
    <source>
        <strain evidence="1 3">IP-10</strain>
    </source>
</reference>
<organism evidence="2 4">
    <name type="scientific">Flavobacterium lindanitolerans</name>
    <dbReference type="NCBI Taxonomy" id="428988"/>
    <lineage>
        <taxon>Bacteria</taxon>
        <taxon>Pseudomonadati</taxon>
        <taxon>Bacteroidota</taxon>
        <taxon>Flavobacteriia</taxon>
        <taxon>Flavobacteriales</taxon>
        <taxon>Flavobacteriaceae</taxon>
        <taxon>Flavobacterium</taxon>
    </lineage>
</organism>
<evidence type="ECO:0000313" key="2">
    <source>
        <dbReference type="EMBL" id="RLJ23981.1"/>
    </source>
</evidence>
<dbReference type="RefSeq" id="WP_101472560.1">
    <property type="nucleotide sequence ID" value="NZ_PJND01000009.1"/>
</dbReference>
<keyword evidence="3" id="KW-1185">Reference proteome</keyword>
<evidence type="ECO:0000313" key="3">
    <source>
        <dbReference type="Proteomes" id="UP000233767"/>
    </source>
</evidence>
<dbReference type="Proteomes" id="UP000233767">
    <property type="component" value="Unassembled WGS sequence"/>
</dbReference>
<protein>
    <recommendedName>
        <fullName evidence="5">Toxic protein SymE</fullName>
    </recommendedName>
</protein>
<dbReference type="Proteomes" id="UP000275027">
    <property type="component" value="Unassembled WGS sequence"/>
</dbReference>